<dbReference type="AlphaFoldDB" id="A0A0P7C2U4"/>
<keyword evidence="1" id="KW-1133">Transmembrane helix</keyword>
<keyword evidence="3" id="KW-1185">Reference proteome</keyword>
<proteinExistence type="predicted"/>
<protein>
    <recommendedName>
        <fullName evidence="4">BatD protein</fullName>
    </recommendedName>
</protein>
<evidence type="ECO:0008006" key="4">
    <source>
        <dbReference type="Google" id="ProtNLM"/>
    </source>
</evidence>
<organism evidence="2 3">
    <name type="scientific">Jiulongibacter sediminis</name>
    <dbReference type="NCBI Taxonomy" id="1605367"/>
    <lineage>
        <taxon>Bacteria</taxon>
        <taxon>Pseudomonadati</taxon>
        <taxon>Bacteroidota</taxon>
        <taxon>Cytophagia</taxon>
        <taxon>Cytophagales</taxon>
        <taxon>Leadbetterellaceae</taxon>
        <taxon>Jiulongibacter</taxon>
    </lineage>
</organism>
<dbReference type="PANTHER" id="PTHR40940:SF2">
    <property type="entry name" value="BATD"/>
    <property type="match status" value="1"/>
</dbReference>
<feature type="transmembrane region" description="Helical" evidence="1">
    <location>
        <begin position="429"/>
        <end position="447"/>
    </location>
</feature>
<sequence>MRWIHLILLFLVSLKSFSQKNEVQITTSGRNLSIGDEFTISIVIRDSKNSNVSELPPLPGLRKEGRSVSHSNVTIEGKRHLQHTISQKYIAVKSGEYDLPTFQITINGQKYEFPDAHLSIESSEEESLQDSLSTKDDALLFLFVNKKDIFVGEGFRMHLAFYVSEENTAEWEFPRNLTSQISEIYELLKPKNCVESRKKISSIRPEQATIGGKNYIRYKLFEGVYYPLSEGPIALPQVGLIMDQKKSAGDSSKVEKIPFFSRPFSLNVTPLPEHPLKNRISVGQYSLTDKPLPQNVQTGKILNYSIQISGSGNTNSLSFEKPANDSKFDIYPPSSSLNQSDGAETGSRTFNFKIFPKDSGSYQMGNYFEWIYFDTQSGTYDTLRPDRLVNVTGPTIITSSAQERSIYENLAEKSVEKREINFRKIVKNVANVVLFLMLVGMLFIFEFRSNKH</sequence>
<dbReference type="RefSeq" id="WP_055149260.1">
    <property type="nucleotide sequence ID" value="NZ_JXSZ01000010.1"/>
</dbReference>
<keyword evidence="1" id="KW-0472">Membrane</keyword>
<keyword evidence="1" id="KW-0812">Transmembrane</keyword>
<reference evidence="2 3" key="1">
    <citation type="submission" date="2015-07" db="EMBL/GenBank/DDBJ databases">
        <title>The draft genome sequence of Leadbetterella sp. JN14-9.</title>
        <authorList>
            <person name="Liu Y."/>
            <person name="Du J."/>
            <person name="Shao Z."/>
        </authorList>
    </citation>
    <scope>NUCLEOTIDE SEQUENCE [LARGE SCALE GENOMIC DNA]</scope>
    <source>
        <strain evidence="2 3">JN14-9</strain>
    </source>
</reference>
<dbReference type="OrthoDB" id="2079210at2"/>
<dbReference type="PANTHER" id="PTHR40940">
    <property type="entry name" value="PROTEIN BATD-RELATED"/>
    <property type="match status" value="1"/>
</dbReference>
<dbReference type="Pfam" id="PF13584">
    <property type="entry name" value="BatD"/>
    <property type="match status" value="2"/>
</dbReference>
<evidence type="ECO:0000313" key="2">
    <source>
        <dbReference type="EMBL" id="KPM47586.1"/>
    </source>
</evidence>
<comment type="caution">
    <text evidence="2">The sequence shown here is derived from an EMBL/GenBank/DDBJ whole genome shotgun (WGS) entry which is preliminary data.</text>
</comment>
<dbReference type="InterPro" id="IPR025738">
    <property type="entry name" value="BatD"/>
</dbReference>
<name>A0A0P7C2U4_9BACT</name>
<evidence type="ECO:0000313" key="3">
    <source>
        <dbReference type="Proteomes" id="UP000050454"/>
    </source>
</evidence>
<accession>A0A0P7C2U4</accession>
<dbReference type="EMBL" id="LGTQ01000010">
    <property type="protein sequence ID" value="KPM47586.1"/>
    <property type="molecule type" value="Genomic_DNA"/>
</dbReference>
<evidence type="ECO:0000256" key="1">
    <source>
        <dbReference type="SAM" id="Phobius"/>
    </source>
</evidence>
<gene>
    <name evidence="2" type="ORF">AFM12_13890</name>
</gene>
<dbReference type="Proteomes" id="UP000050454">
    <property type="component" value="Unassembled WGS sequence"/>
</dbReference>
<dbReference type="STRING" id="1605367.AFM12_13890"/>